<dbReference type="RefSeq" id="WP_165397306.1">
    <property type="nucleotide sequence ID" value="NZ_SHLC01000001.1"/>
</dbReference>
<dbReference type="InterPro" id="IPR021145">
    <property type="entry name" value="Portal_protein_SPP1_Gp6-like"/>
</dbReference>
<evidence type="ECO:0000256" key="1">
    <source>
        <dbReference type="SAM" id="MobiDB-lite"/>
    </source>
</evidence>
<comment type="caution">
    <text evidence="2">The sequence shown here is derived from an EMBL/GenBank/DDBJ whole genome shotgun (WGS) entry which is preliminary data.</text>
</comment>
<feature type="region of interest" description="Disordered" evidence="1">
    <location>
        <begin position="176"/>
        <end position="200"/>
    </location>
</feature>
<dbReference type="Proteomes" id="UP000291483">
    <property type="component" value="Unassembled WGS sequence"/>
</dbReference>
<evidence type="ECO:0000313" key="3">
    <source>
        <dbReference type="Proteomes" id="UP000291483"/>
    </source>
</evidence>
<sequence>MDAQDARLQTERIYTRLNARRPDIEKSENYYEGKQPLSFATKEWQEANAARYSGFSDNWCGTIVNAEAERLKPIGLTGVGDAGAKLLWDQLQYNEFDMQFSQGVITSLAARRVFVIVWGDRDGDAIVTFEHPSNVEIEYDWENPRLRKAALKTWVDESKEYATLYTPTELWKFERPRQSVKNDRDSQAQQSRTEYAADGGWQARIADGDNSWPLANPLGVVPVVELPNRPTLKGDPISEIQGVMPMQDAINLLWAYLFLAADYASMDARVILGVEPPKIPVLDATGKVIGTRNVEMKDLREKRLLTLTGENAKIDSWDSASLDIFTDTIEIAVGHIAAQTRTPPHYLVSNKGLSNLSGDALTAAEIGLVQKSNEYISFTDPQLREVLRLVALVKGEKALAQEVRLSTIVWKDREIRAESQLADALSKYKALGYPLKYILELHGKDPDTIKRVLDMRDEEERALMQFGVQDAIESEGQDVNAL</sequence>
<name>A0A4Q8AKJ9_9MICO</name>
<protein>
    <submittedName>
        <fullName evidence="2">SPP1 Gp6-like portal protein</fullName>
    </submittedName>
</protein>
<gene>
    <name evidence="2" type="ORF">EV379_1239</name>
</gene>
<organism evidence="2 3">
    <name type="scientific">Microterricola gilva</name>
    <dbReference type="NCBI Taxonomy" id="393267"/>
    <lineage>
        <taxon>Bacteria</taxon>
        <taxon>Bacillati</taxon>
        <taxon>Actinomycetota</taxon>
        <taxon>Actinomycetes</taxon>
        <taxon>Micrococcales</taxon>
        <taxon>Microbacteriaceae</taxon>
        <taxon>Microterricola</taxon>
    </lineage>
</organism>
<keyword evidence="3" id="KW-1185">Reference proteome</keyword>
<reference evidence="2 3" key="1">
    <citation type="submission" date="2019-02" db="EMBL/GenBank/DDBJ databases">
        <title>Sequencing the genomes of 1000 actinobacteria strains.</title>
        <authorList>
            <person name="Klenk H.-P."/>
        </authorList>
    </citation>
    <scope>NUCLEOTIDE SEQUENCE [LARGE SCALE GENOMIC DNA]</scope>
    <source>
        <strain evidence="2 3">DSM 18319</strain>
    </source>
</reference>
<accession>A0A4Q8AKJ9</accession>
<evidence type="ECO:0000313" key="2">
    <source>
        <dbReference type="EMBL" id="RZU64928.1"/>
    </source>
</evidence>
<dbReference type="Pfam" id="PF05133">
    <property type="entry name" value="SPP1_portal"/>
    <property type="match status" value="1"/>
</dbReference>
<proteinExistence type="predicted"/>
<dbReference type="AlphaFoldDB" id="A0A4Q8AKJ9"/>
<dbReference type="EMBL" id="SHLC01000001">
    <property type="protein sequence ID" value="RZU64928.1"/>
    <property type="molecule type" value="Genomic_DNA"/>
</dbReference>
<feature type="compositionally biased region" description="Basic and acidic residues" evidence="1">
    <location>
        <begin position="176"/>
        <end position="186"/>
    </location>
</feature>